<reference evidence="3 4" key="1">
    <citation type="submission" date="2015-07" db="EMBL/GenBank/DDBJ databases">
        <title>Comparative genomics of the Sigatoka disease complex on banana suggests a link between parallel evolutionary changes in Pseudocercospora fijiensis and Pseudocercospora eumusae and increased virulence on the banana host.</title>
        <authorList>
            <person name="Chang T.-C."/>
            <person name="Salvucci A."/>
            <person name="Crous P.W."/>
            <person name="Stergiopoulos I."/>
        </authorList>
    </citation>
    <scope>NUCLEOTIDE SEQUENCE [LARGE SCALE GENOMIC DNA]</scope>
    <source>
        <strain evidence="3 4">CBS 114824</strain>
    </source>
</reference>
<feature type="region of interest" description="Disordered" evidence="1">
    <location>
        <begin position="94"/>
        <end position="117"/>
    </location>
</feature>
<dbReference type="EMBL" id="LFZN01000018">
    <property type="protein sequence ID" value="KXT04772.1"/>
    <property type="molecule type" value="Genomic_DNA"/>
</dbReference>
<feature type="transmembrane region" description="Helical" evidence="2">
    <location>
        <begin position="196"/>
        <end position="216"/>
    </location>
</feature>
<dbReference type="Gene3D" id="2.60.120.10">
    <property type="entry name" value="Jelly Rolls"/>
    <property type="match status" value="1"/>
</dbReference>
<organism evidence="3 4">
    <name type="scientific">Pseudocercospora eumusae</name>
    <dbReference type="NCBI Taxonomy" id="321146"/>
    <lineage>
        <taxon>Eukaryota</taxon>
        <taxon>Fungi</taxon>
        <taxon>Dikarya</taxon>
        <taxon>Ascomycota</taxon>
        <taxon>Pezizomycotina</taxon>
        <taxon>Dothideomycetes</taxon>
        <taxon>Dothideomycetidae</taxon>
        <taxon>Mycosphaerellales</taxon>
        <taxon>Mycosphaerellaceae</taxon>
        <taxon>Pseudocercospora</taxon>
    </lineage>
</organism>
<dbReference type="InterPro" id="IPR014710">
    <property type="entry name" value="RmlC-like_jellyroll"/>
</dbReference>
<evidence type="ECO:0000256" key="1">
    <source>
        <dbReference type="SAM" id="MobiDB-lite"/>
    </source>
</evidence>
<proteinExistence type="predicted"/>
<accession>A0A139HQX3</accession>
<dbReference type="Proteomes" id="UP000070133">
    <property type="component" value="Unassembled WGS sequence"/>
</dbReference>
<keyword evidence="2" id="KW-1133">Transmembrane helix</keyword>
<dbReference type="InterPro" id="IPR011051">
    <property type="entry name" value="RmlC_Cupin_sf"/>
</dbReference>
<comment type="caution">
    <text evidence="3">The sequence shown here is derived from an EMBL/GenBank/DDBJ whole genome shotgun (WGS) entry which is preliminary data.</text>
</comment>
<dbReference type="AlphaFoldDB" id="A0A139HQX3"/>
<feature type="compositionally biased region" description="Polar residues" evidence="1">
    <location>
        <begin position="94"/>
        <end position="113"/>
    </location>
</feature>
<gene>
    <name evidence="3" type="ORF">AC578_9738</name>
</gene>
<evidence type="ECO:0000313" key="4">
    <source>
        <dbReference type="Proteomes" id="UP000070133"/>
    </source>
</evidence>
<evidence type="ECO:0000256" key="2">
    <source>
        <dbReference type="SAM" id="Phobius"/>
    </source>
</evidence>
<dbReference type="CDD" id="cd02208">
    <property type="entry name" value="cupin_RmlC-like"/>
    <property type="match status" value="1"/>
</dbReference>
<keyword evidence="4" id="KW-1185">Reference proteome</keyword>
<name>A0A139HQX3_9PEZI</name>
<evidence type="ECO:0000313" key="3">
    <source>
        <dbReference type="EMBL" id="KXT04772.1"/>
    </source>
</evidence>
<keyword evidence="2" id="KW-0812">Transmembrane</keyword>
<dbReference type="SUPFAM" id="SSF51182">
    <property type="entry name" value="RmlC-like cupins"/>
    <property type="match status" value="1"/>
</dbReference>
<dbReference type="OrthoDB" id="9976870at2759"/>
<keyword evidence="2" id="KW-0472">Membrane</keyword>
<sequence length="232" mass="26458">MALSFLRAPHPPKLHQADQDLTIYENNTSSVQYHSKGSKYMMTHTIPPTDPKEGPSIIQPPFHYHIYQTEHFHVLSGTAHLFFGLDNKKPTLILSSSSSHPETHHQSSSSSATLGPKRYHRFENASKTHPLKINIQLDPENYENEQRFFRNFFGYLNDCKRAQISPSIFQLFVFLHSADTPLAIPVPGIVPGAELMGVYLSWGLMIAMAYFGRFVLGYKQSYPEYYRGVKGR</sequence>
<dbReference type="STRING" id="321146.A0A139HQX3"/>
<protein>
    <submittedName>
        <fullName evidence="3">Uncharacterized protein</fullName>
    </submittedName>
</protein>